<dbReference type="Pfam" id="PF25975">
    <property type="entry name" value="CzcB_C"/>
    <property type="match status" value="1"/>
</dbReference>
<dbReference type="GO" id="GO:0046914">
    <property type="term" value="F:transition metal ion binding"/>
    <property type="evidence" value="ECO:0007669"/>
    <property type="project" value="TreeGrafter"/>
</dbReference>
<dbReference type="Pfam" id="PF25954">
    <property type="entry name" value="Beta-barrel_RND_2"/>
    <property type="match status" value="1"/>
</dbReference>
<proteinExistence type="inferred from homology"/>
<evidence type="ECO:0000259" key="9">
    <source>
        <dbReference type="Pfam" id="PF25975"/>
    </source>
</evidence>
<feature type="domain" description="CzcB-like alpha-helical hairpin" evidence="5">
    <location>
        <begin position="231"/>
        <end position="290"/>
    </location>
</feature>
<evidence type="ECO:0000259" key="8">
    <source>
        <dbReference type="Pfam" id="PF25973"/>
    </source>
</evidence>
<protein>
    <submittedName>
        <fullName evidence="10">RND family efflux transporter, MFP subunit</fullName>
    </submittedName>
</protein>
<dbReference type="InterPro" id="IPR058646">
    <property type="entry name" value="CzcB_N"/>
</dbReference>
<feature type="domain" description="CusB-like beta-barrel" evidence="6">
    <location>
        <begin position="342"/>
        <end position="417"/>
    </location>
</feature>
<dbReference type="GO" id="GO:0030288">
    <property type="term" value="C:outer membrane-bounded periplasmic space"/>
    <property type="evidence" value="ECO:0007669"/>
    <property type="project" value="TreeGrafter"/>
</dbReference>
<evidence type="ECO:0000256" key="4">
    <source>
        <dbReference type="SAM" id="MobiDB-lite"/>
    </source>
</evidence>
<dbReference type="PANTHER" id="PTHR30097">
    <property type="entry name" value="CATION EFFLUX SYSTEM PROTEIN CUSB"/>
    <property type="match status" value="1"/>
</dbReference>
<evidence type="ECO:0000256" key="2">
    <source>
        <dbReference type="ARBA" id="ARBA00022448"/>
    </source>
</evidence>
<evidence type="ECO:0000313" key="10">
    <source>
        <dbReference type="EMBL" id="EIC31499.1"/>
    </source>
</evidence>
<feature type="region of interest" description="Disordered" evidence="4">
    <location>
        <begin position="33"/>
        <end position="52"/>
    </location>
</feature>
<dbReference type="InterPro" id="IPR006143">
    <property type="entry name" value="RND_pump_MFP"/>
</dbReference>
<keyword evidence="2" id="KW-0813">Transport</keyword>
<dbReference type="RefSeq" id="WP_005374893.1">
    <property type="nucleotide sequence ID" value="NZ_CM001475.1"/>
</dbReference>
<evidence type="ECO:0000313" key="11">
    <source>
        <dbReference type="Proteomes" id="UP000005090"/>
    </source>
</evidence>
<dbReference type="eggNOG" id="COG0845">
    <property type="taxonomic scope" value="Bacteria"/>
</dbReference>
<comment type="similarity">
    <text evidence="1">Belongs to the membrane fusion protein (MFP) (TC 8.A.1) family.</text>
</comment>
<dbReference type="HOGENOM" id="CLU_018816_13_0_6"/>
<dbReference type="GO" id="GO:0016020">
    <property type="term" value="C:membrane"/>
    <property type="evidence" value="ECO:0007669"/>
    <property type="project" value="InterPro"/>
</dbReference>
<feature type="coiled-coil region" evidence="3">
    <location>
        <begin position="229"/>
        <end position="294"/>
    </location>
</feature>
<gene>
    <name evidence="10" type="ORF">Metal_3858</name>
</gene>
<dbReference type="NCBIfam" id="TIGR01730">
    <property type="entry name" value="RND_mfp"/>
    <property type="match status" value="1"/>
</dbReference>
<dbReference type="Gene3D" id="2.40.30.170">
    <property type="match status" value="1"/>
</dbReference>
<accession>H8GIZ2</accession>
<dbReference type="SUPFAM" id="SSF111369">
    <property type="entry name" value="HlyD-like secretion proteins"/>
    <property type="match status" value="1"/>
</dbReference>
<dbReference type="PANTHER" id="PTHR30097:SF4">
    <property type="entry name" value="SLR6042 PROTEIN"/>
    <property type="match status" value="1"/>
</dbReference>
<dbReference type="FunFam" id="2.40.30.170:FF:000010">
    <property type="entry name" value="Efflux RND transporter periplasmic adaptor subunit"/>
    <property type="match status" value="1"/>
</dbReference>
<keyword evidence="3" id="KW-0175">Coiled coil</keyword>
<feature type="domain" description="CzcB-like barrel-sandwich hybrid" evidence="8">
    <location>
        <begin position="192"/>
        <end position="339"/>
    </location>
</feature>
<sequence>MNRKSLIVIIGLFVAGIVLAGMILTLKPPVANDEEEHAGSAGQSETFPRGPHHGRLLTKNGFALEIVIYETGVPPQFRIYPYQNEKPLPPGQVQADITLHRFGGRSETFRFKPEADYLIGDAVVEEPHSFDVAVNARFGGNAYQFAYSQVEGRVQLSPASLKSAGITVETAGPAEIESVLKLPGTIEFDQNRFAHVVPRVGGVVVDARKKLGEAVAQGEVLAVLESRDLADLKSRLATARKRLELARSLYRREAQLWREKISAEQDYLQAKTQLAEAEIAVATAKDQLEALGLEADPRKYPGNLARYELRSPLNGTVIEKHLVVGESVQADATVLVIADLSQVWGNFSVPANDLNRVNVGQKVRVKAPELGLEAEATIDYLGALVGEQTRSAPGHVHIDNPEQRWRPGLFVNIEVIEEKAAVPVAVMLEGVQTWHDAEAVFVQVGDQFEVRPLRLGRRDASRAEVLQGLAAGEHYAAANSFVLKAELGKAGAAHEH</sequence>
<dbReference type="GO" id="GO:0015679">
    <property type="term" value="P:plasma membrane copper ion transport"/>
    <property type="evidence" value="ECO:0007669"/>
    <property type="project" value="TreeGrafter"/>
</dbReference>
<feature type="domain" description="CzcB N-terminal" evidence="7">
    <location>
        <begin position="54"/>
        <end position="145"/>
    </location>
</feature>
<dbReference type="Gene3D" id="1.10.287.470">
    <property type="entry name" value="Helix hairpin bin"/>
    <property type="match status" value="1"/>
</dbReference>
<evidence type="ECO:0000256" key="1">
    <source>
        <dbReference type="ARBA" id="ARBA00009477"/>
    </source>
</evidence>
<evidence type="ECO:0000259" key="6">
    <source>
        <dbReference type="Pfam" id="PF25954"/>
    </source>
</evidence>
<dbReference type="Pfam" id="PF25973">
    <property type="entry name" value="BSH_CzcB"/>
    <property type="match status" value="1"/>
</dbReference>
<feature type="domain" description="CzcB-like C-terminal circularly permuted SH3-like" evidence="9">
    <location>
        <begin position="424"/>
        <end position="484"/>
    </location>
</feature>
<dbReference type="Pfam" id="PF25971">
    <property type="entry name" value="CzcB_N"/>
    <property type="match status" value="1"/>
</dbReference>
<dbReference type="InterPro" id="IPR058792">
    <property type="entry name" value="Beta-barrel_RND_2"/>
</dbReference>
<evidence type="ECO:0000259" key="5">
    <source>
        <dbReference type="Pfam" id="PF25893"/>
    </source>
</evidence>
<dbReference type="Gene3D" id="2.40.420.20">
    <property type="match status" value="1"/>
</dbReference>
<keyword evidence="11" id="KW-1185">Reference proteome</keyword>
<dbReference type="STRING" id="686340.Metal_3858"/>
<organism evidence="10 11">
    <name type="scientific">Methylomicrobium album BG8</name>
    <dbReference type="NCBI Taxonomy" id="686340"/>
    <lineage>
        <taxon>Bacteria</taxon>
        <taxon>Pseudomonadati</taxon>
        <taxon>Pseudomonadota</taxon>
        <taxon>Gammaproteobacteria</taxon>
        <taxon>Methylococcales</taxon>
        <taxon>Methylococcaceae</taxon>
        <taxon>Methylomicrobium</taxon>
    </lineage>
</organism>
<dbReference type="Proteomes" id="UP000005090">
    <property type="component" value="Chromosome"/>
</dbReference>
<reference evidence="10 11" key="1">
    <citation type="journal article" date="2013" name="Genome Announc.">
        <title>Genome Sequence of the Obligate Gammaproteobacterial Methanotroph Methylomicrobium album Strain BG8.</title>
        <authorList>
            <person name="Kits K.D."/>
            <person name="Kalyuzhnaya M.G."/>
            <person name="Klotz M.G."/>
            <person name="Jetten M.S."/>
            <person name="Op den Camp H.J."/>
            <person name="Vuilleumier S."/>
            <person name="Bringel F."/>
            <person name="Dispirito A.A."/>
            <person name="Murrell J.C."/>
            <person name="Bruce D."/>
            <person name="Cheng J.F."/>
            <person name="Copeland A."/>
            <person name="Goodwin L."/>
            <person name="Hauser L."/>
            <person name="Lajus A."/>
            <person name="Land M.L."/>
            <person name="Lapidus A."/>
            <person name="Lucas S."/>
            <person name="Medigue C."/>
            <person name="Pitluck S."/>
            <person name="Woyke T."/>
            <person name="Zeytun A."/>
            <person name="Stein L.Y."/>
        </authorList>
    </citation>
    <scope>NUCLEOTIDE SEQUENCE [LARGE SCALE GENOMIC DNA]</scope>
    <source>
        <strain evidence="10 11">BG8</strain>
    </source>
</reference>
<dbReference type="InterPro" id="IPR058647">
    <property type="entry name" value="BSH_CzcB-like"/>
</dbReference>
<dbReference type="InterPro" id="IPR051909">
    <property type="entry name" value="MFP_Cation_Efflux"/>
</dbReference>
<dbReference type="InterPro" id="IPR058648">
    <property type="entry name" value="HH_CzcB-like"/>
</dbReference>
<dbReference type="GO" id="GO:0022857">
    <property type="term" value="F:transmembrane transporter activity"/>
    <property type="evidence" value="ECO:0007669"/>
    <property type="project" value="InterPro"/>
</dbReference>
<name>H8GIZ2_METAL</name>
<evidence type="ECO:0000256" key="3">
    <source>
        <dbReference type="SAM" id="Coils"/>
    </source>
</evidence>
<evidence type="ECO:0000259" key="7">
    <source>
        <dbReference type="Pfam" id="PF25971"/>
    </source>
</evidence>
<dbReference type="GO" id="GO:0060003">
    <property type="term" value="P:copper ion export"/>
    <property type="evidence" value="ECO:0007669"/>
    <property type="project" value="TreeGrafter"/>
</dbReference>
<dbReference type="InterPro" id="IPR058649">
    <property type="entry name" value="CzcB_C"/>
</dbReference>
<dbReference type="EMBL" id="CM001475">
    <property type="protein sequence ID" value="EIC31499.1"/>
    <property type="molecule type" value="Genomic_DNA"/>
</dbReference>
<dbReference type="AlphaFoldDB" id="H8GIZ2"/>
<dbReference type="Pfam" id="PF25893">
    <property type="entry name" value="HH_CzcB"/>
    <property type="match status" value="1"/>
</dbReference>